<keyword evidence="3" id="KW-1185">Reference proteome</keyword>
<comment type="caution">
    <text evidence="2">The sequence shown here is derived from an EMBL/GenBank/DDBJ whole genome shotgun (WGS) entry which is preliminary data.</text>
</comment>
<dbReference type="RefSeq" id="WP_147920849.1">
    <property type="nucleotide sequence ID" value="NZ_VRTY01000016.1"/>
</dbReference>
<protein>
    <recommendedName>
        <fullName evidence="4">Gliding motility-associated protein GldM C-terminal domain-containing protein</fullName>
    </recommendedName>
</protein>
<dbReference type="Proteomes" id="UP000321926">
    <property type="component" value="Unassembled WGS sequence"/>
</dbReference>
<feature type="signal peptide" evidence="1">
    <location>
        <begin position="1"/>
        <end position="30"/>
    </location>
</feature>
<name>A0A5C8KD25_9BACT</name>
<reference evidence="2 3" key="1">
    <citation type="submission" date="2019-08" db="EMBL/GenBank/DDBJ databases">
        <authorList>
            <person name="Shi S."/>
        </authorList>
    </citation>
    <scope>NUCLEOTIDE SEQUENCE [LARGE SCALE GENOMIC DNA]</scope>
    <source>
        <strain evidence="2 3">GY10130</strain>
    </source>
</reference>
<feature type="chain" id="PRO_5022776100" description="Gliding motility-associated protein GldM C-terminal domain-containing protein" evidence="1">
    <location>
        <begin position="31"/>
        <end position="234"/>
    </location>
</feature>
<evidence type="ECO:0000256" key="1">
    <source>
        <dbReference type="SAM" id="SignalP"/>
    </source>
</evidence>
<gene>
    <name evidence="2" type="ORF">FVR03_06095</name>
</gene>
<proteinExistence type="predicted"/>
<dbReference type="AlphaFoldDB" id="A0A5C8KD25"/>
<sequence length="234" mass="26650">MSYLPVLHNNRLGACVFTICALLPATASLAQAPDSVRTFSITRKPVQQYRTADMSAIVNGHKTSINVLSLFKPEEISMKPLRSQGENPDHVTMQIDVKEKEHPVLTYFQQKAKLRYNGTLYDHNIIPDINPSRISNVTFQNFTGTIYEGLTENYLEVTVYGEEYMPSENIVYNSEPREIIFYDVDGTMTDKQGLQQLKLKQGTFTRTTLYGREAVKRYGHMKFADGVVIIRTNK</sequence>
<evidence type="ECO:0008006" key="4">
    <source>
        <dbReference type="Google" id="ProtNLM"/>
    </source>
</evidence>
<dbReference type="EMBL" id="VRTY01000016">
    <property type="protein sequence ID" value="TXK49661.1"/>
    <property type="molecule type" value="Genomic_DNA"/>
</dbReference>
<evidence type="ECO:0000313" key="2">
    <source>
        <dbReference type="EMBL" id="TXK49661.1"/>
    </source>
</evidence>
<accession>A0A5C8KD25</accession>
<organism evidence="2 3">
    <name type="scientific">Pontibacter qinzhouensis</name>
    <dbReference type="NCBI Taxonomy" id="2603253"/>
    <lineage>
        <taxon>Bacteria</taxon>
        <taxon>Pseudomonadati</taxon>
        <taxon>Bacteroidota</taxon>
        <taxon>Cytophagia</taxon>
        <taxon>Cytophagales</taxon>
        <taxon>Hymenobacteraceae</taxon>
        <taxon>Pontibacter</taxon>
    </lineage>
</organism>
<evidence type="ECO:0000313" key="3">
    <source>
        <dbReference type="Proteomes" id="UP000321926"/>
    </source>
</evidence>
<keyword evidence="1" id="KW-0732">Signal</keyword>